<dbReference type="RefSeq" id="WP_068500621.1">
    <property type="nucleotide sequence ID" value="NZ_LWQU01000141.1"/>
</dbReference>
<evidence type="ECO:0000313" key="3">
    <source>
        <dbReference type="EMBL" id="OAN49986.1"/>
    </source>
</evidence>
<organism evidence="3 4">
    <name type="scientific">Magnetospirillum moscoviense</name>
    <dbReference type="NCBI Taxonomy" id="1437059"/>
    <lineage>
        <taxon>Bacteria</taxon>
        <taxon>Pseudomonadati</taxon>
        <taxon>Pseudomonadota</taxon>
        <taxon>Alphaproteobacteria</taxon>
        <taxon>Rhodospirillales</taxon>
        <taxon>Rhodospirillaceae</taxon>
        <taxon>Magnetospirillum</taxon>
    </lineage>
</organism>
<dbReference type="OrthoDB" id="9814913at2"/>
<keyword evidence="2" id="KW-0479">Metal-binding</keyword>
<dbReference type="STRING" id="1437059.A6A05_01870"/>
<dbReference type="SUPFAM" id="SSF56784">
    <property type="entry name" value="HAD-like"/>
    <property type="match status" value="1"/>
</dbReference>
<reference evidence="3 4" key="1">
    <citation type="submission" date="2016-04" db="EMBL/GenBank/DDBJ databases">
        <title>Draft genome sequence of freshwater magnetotactic bacteria Magnetospirillum marisnigri SP-1 and Magnetospirillum moscoviense BB-1.</title>
        <authorList>
            <person name="Koziaeva V."/>
            <person name="Dziuba M.V."/>
            <person name="Ivanov T.M."/>
            <person name="Kuznetsov B."/>
            <person name="Grouzdev D.S."/>
        </authorList>
    </citation>
    <scope>NUCLEOTIDE SEQUENCE [LARGE SCALE GENOMIC DNA]</scope>
    <source>
        <strain evidence="3 4">BB-1</strain>
    </source>
</reference>
<dbReference type="GO" id="GO:0005992">
    <property type="term" value="P:trehalose biosynthetic process"/>
    <property type="evidence" value="ECO:0007669"/>
    <property type="project" value="UniProtKB-UniPathway"/>
</dbReference>
<dbReference type="InterPro" id="IPR036412">
    <property type="entry name" value="HAD-like_sf"/>
</dbReference>
<name>A0A178MMT6_9PROT</name>
<gene>
    <name evidence="3" type="ORF">A6A05_01870</name>
</gene>
<evidence type="ECO:0000256" key="2">
    <source>
        <dbReference type="RuleBase" id="RU361117"/>
    </source>
</evidence>
<sequence>MTEPIPVIDGASWALFLDIDGTLLDLAPAPELVSVPAGLAALLTRLSDRFGGALALVSGRTLDSIDRLFPGGFDAVGCHGVQWRLAGHQSNDGRPVPVPVTTRLTTLVAQRPGLALEHKGVALAVHYRGAPELADELRATAAAAIIGASPPLRLQDGKAVVEIVPAGFTKGRAIKDFMRRHPYLGRRPIFVGDDSTDESGFAAVNDLGGVSIHVGDSADTLAGFRVSSPTALRRWLATQDKEGQV</sequence>
<accession>A0A178MMT6</accession>
<evidence type="ECO:0000313" key="4">
    <source>
        <dbReference type="Proteomes" id="UP000078543"/>
    </source>
</evidence>
<proteinExistence type="inferred from homology"/>
<comment type="function">
    <text evidence="2">Removes the phosphate from trehalose 6-phosphate to produce free trehalose.</text>
</comment>
<comment type="cofactor">
    <cofactor evidence="2">
        <name>Mg(2+)</name>
        <dbReference type="ChEBI" id="CHEBI:18420"/>
    </cofactor>
</comment>
<dbReference type="Gene3D" id="3.30.70.1020">
    <property type="entry name" value="Trehalose-6-phosphate phosphatase related protein, domain 2"/>
    <property type="match status" value="1"/>
</dbReference>
<dbReference type="GO" id="GO:0046872">
    <property type="term" value="F:metal ion binding"/>
    <property type="evidence" value="ECO:0007669"/>
    <property type="project" value="UniProtKB-KW"/>
</dbReference>
<keyword evidence="2" id="KW-0460">Magnesium</keyword>
<dbReference type="PANTHER" id="PTHR43768">
    <property type="entry name" value="TREHALOSE 6-PHOSPHATE PHOSPHATASE"/>
    <property type="match status" value="1"/>
</dbReference>
<dbReference type="Pfam" id="PF02358">
    <property type="entry name" value="Trehalose_PPase"/>
    <property type="match status" value="1"/>
</dbReference>
<dbReference type="Gene3D" id="3.40.50.1000">
    <property type="entry name" value="HAD superfamily/HAD-like"/>
    <property type="match status" value="1"/>
</dbReference>
<dbReference type="UniPathway" id="UPA00299"/>
<evidence type="ECO:0000256" key="1">
    <source>
        <dbReference type="ARBA" id="ARBA00022801"/>
    </source>
</evidence>
<comment type="caution">
    <text evidence="3">The sequence shown here is derived from an EMBL/GenBank/DDBJ whole genome shotgun (WGS) entry which is preliminary data.</text>
</comment>
<dbReference type="InterPro" id="IPR023214">
    <property type="entry name" value="HAD_sf"/>
</dbReference>
<comment type="similarity">
    <text evidence="2">Belongs to the trehalose phosphatase family.</text>
</comment>
<keyword evidence="4" id="KW-1185">Reference proteome</keyword>
<comment type="pathway">
    <text evidence="2">Glycan biosynthesis; trehalose biosynthesis.</text>
</comment>
<comment type="catalytic activity">
    <reaction evidence="2">
        <text>alpha,alpha-trehalose 6-phosphate + H2O = alpha,alpha-trehalose + phosphate</text>
        <dbReference type="Rhea" id="RHEA:23420"/>
        <dbReference type="ChEBI" id="CHEBI:15377"/>
        <dbReference type="ChEBI" id="CHEBI:16551"/>
        <dbReference type="ChEBI" id="CHEBI:43474"/>
        <dbReference type="ChEBI" id="CHEBI:58429"/>
        <dbReference type="EC" id="3.1.3.12"/>
    </reaction>
</comment>
<protein>
    <recommendedName>
        <fullName evidence="2">Trehalose 6-phosphate phosphatase</fullName>
        <ecNumber evidence="2">3.1.3.12</ecNumber>
    </recommendedName>
</protein>
<dbReference type="InterPro" id="IPR003337">
    <property type="entry name" value="Trehalose_PPase"/>
</dbReference>
<dbReference type="EMBL" id="LWQU01000141">
    <property type="protein sequence ID" value="OAN49986.1"/>
    <property type="molecule type" value="Genomic_DNA"/>
</dbReference>
<dbReference type="EC" id="3.1.3.12" evidence="2"/>
<dbReference type="InterPro" id="IPR044651">
    <property type="entry name" value="OTSB-like"/>
</dbReference>
<keyword evidence="1 2" id="KW-0378">Hydrolase</keyword>
<dbReference type="AlphaFoldDB" id="A0A178MMT6"/>
<dbReference type="PANTHER" id="PTHR43768:SF3">
    <property type="entry name" value="TREHALOSE 6-PHOSPHATE PHOSPHATASE"/>
    <property type="match status" value="1"/>
</dbReference>
<dbReference type="GO" id="GO:0004805">
    <property type="term" value="F:trehalose-phosphatase activity"/>
    <property type="evidence" value="ECO:0007669"/>
    <property type="project" value="UniProtKB-EC"/>
</dbReference>
<dbReference type="NCBIfam" id="TIGR00685">
    <property type="entry name" value="T6PP"/>
    <property type="match status" value="1"/>
</dbReference>
<dbReference type="Proteomes" id="UP000078543">
    <property type="component" value="Unassembled WGS sequence"/>
</dbReference>